<feature type="domain" description="Galactosyltransferase C-terminal" evidence="12">
    <location>
        <begin position="250"/>
        <end position="326"/>
    </location>
</feature>
<keyword evidence="16" id="KW-1185">Reference proteome</keyword>
<comment type="pathway">
    <text evidence="2 11">Protein modification; protein glycosylation.</text>
</comment>
<dbReference type="SUPFAM" id="SSF53448">
    <property type="entry name" value="Nucleotide-diphospho-sugar transferases"/>
    <property type="match status" value="1"/>
</dbReference>
<evidence type="ECO:0000259" key="13">
    <source>
        <dbReference type="Pfam" id="PF13733"/>
    </source>
</evidence>
<comment type="caution">
    <text evidence="14">The sequence shown here is derived from an EMBL/GenBank/DDBJ whole genome shotgun (WGS) entry which is preliminary data.</text>
</comment>
<protein>
    <recommendedName>
        <fullName evidence="11">Beta-1,4-galactosyltransferase</fullName>
        <ecNumber evidence="11">2.4.1.-</ecNumber>
    </recommendedName>
</protein>
<keyword evidence="6 11" id="KW-0812">Transmembrane</keyword>
<accession>A0A813MF52</accession>
<keyword evidence="4 11" id="KW-0328">Glycosyltransferase</keyword>
<keyword evidence="10 11" id="KW-0325">Glycoprotein</keyword>
<dbReference type="EC" id="2.4.1.-" evidence="11"/>
<reference evidence="14" key="1">
    <citation type="submission" date="2021-02" db="EMBL/GenBank/DDBJ databases">
        <authorList>
            <person name="Nowell W R."/>
        </authorList>
    </citation>
    <scope>NUCLEOTIDE SEQUENCE</scope>
</reference>
<keyword evidence="7 11" id="KW-0735">Signal-anchor</keyword>
<dbReference type="UniPathway" id="UPA00378"/>
<evidence type="ECO:0000313" key="17">
    <source>
        <dbReference type="Proteomes" id="UP000663877"/>
    </source>
</evidence>
<dbReference type="CDD" id="cd00899">
    <property type="entry name" value="b4GalT"/>
    <property type="match status" value="1"/>
</dbReference>
<evidence type="ECO:0000256" key="2">
    <source>
        <dbReference type="ARBA" id="ARBA00004922"/>
    </source>
</evidence>
<evidence type="ECO:0000256" key="5">
    <source>
        <dbReference type="ARBA" id="ARBA00022679"/>
    </source>
</evidence>
<dbReference type="GO" id="GO:0033842">
    <property type="term" value="F:N-acetyl-beta-glucosaminyl-derivative 4-beta-N-acetylgalactosaminyltransferase activity"/>
    <property type="evidence" value="ECO:0007669"/>
    <property type="project" value="TreeGrafter"/>
</dbReference>
<proteinExistence type="inferred from homology"/>
<evidence type="ECO:0000256" key="4">
    <source>
        <dbReference type="ARBA" id="ARBA00022676"/>
    </source>
</evidence>
<dbReference type="Gene3D" id="3.90.550.10">
    <property type="entry name" value="Spore Coat Polysaccharide Biosynthesis Protein SpsA, Chain A"/>
    <property type="match status" value="1"/>
</dbReference>
<evidence type="ECO:0000256" key="11">
    <source>
        <dbReference type="RuleBase" id="RU368121"/>
    </source>
</evidence>
<dbReference type="AlphaFoldDB" id="A0A813MF52"/>
<dbReference type="Proteomes" id="UP000663877">
    <property type="component" value="Unassembled WGS sequence"/>
</dbReference>
<dbReference type="PRINTS" id="PR02050">
    <property type="entry name" value="B14GALTRFASE"/>
</dbReference>
<dbReference type="EMBL" id="CAJNOM010000040">
    <property type="protein sequence ID" value="CAF0891069.1"/>
    <property type="molecule type" value="Genomic_DNA"/>
</dbReference>
<sequence length="397" mass="46350">MSPCVKRKPLFILFFFTQFILFSTYTFVYYINNNETNTLKIDVDPLIIPSELHPLPASLLEEGDRSNLNENYKNLRIRTKRKFLHLKTNEDLKSLNVTSIKDIDQSQTIIQCPSLPPNLVGRISPDLFSYNMEEIEEHHMNSSIKLGGHWSPSHCTARHRVAIIIPYRNRDMQLRIFINFMHPFLQKQQLDYQIFLVEPVNDISFNRALLFNIGFREAMKIYSWQCFIFHDVDLIPEDDRNIYACPAEPRHMSVAVNTLDYNLPYRTIFGGVSALTVKQMESVNGFSNQFFGWGGEDDDMAGRVLTKYRISRYPAAIARYKMLRHKQDTPNSHRYSILGLSTPMRSVDGLSNVQYKIIEIERKKLFTLIRVTYNETLIKQSVAHLQKKKPKSKLKKT</sequence>
<evidence type="ECO:0000259" key="12">
    <source>
        <dbReference type="Pfam" id="PF02709"/>
    </source>
</evidence>
<gene>
    <name evidence="14" type="ORF">BJG266_LOCUS95</name>
    <name evidence="15" type="ORF">QVE165_LOCUS8949</name>
</gene>
<comment type="subcellular location">
    <subcellularLocation>
        <location evidence="1">Membrane</location>
        <topology evidence="1">Single-pass type II membrane protein</topology>
    </subcellularLocation>
</comment>
<dbReference type="GO" id="GO:0016020">
    <property type="term" value="C:membrane"/>
    <property type="evidence" value="ECO:0007669"/>
    <property type="project" value="UniProtKB-SubCell"/>
</dbReference>
<evidence type="ECO:0000256" key="9">
    <source>
        <dbReference type="ARBA" id="ARBA00023136"/>
    </source>
</evidence>
<evidence type="ECO:0000256" key="7">
    <source>
        <dbReference type="ARBA" id="ARBA00022968"/>
    </source>
</evidence>
<comment type="function">
    <text evidence="11">Catalyses the transfer of galactose onto proteins or lipids.</text>
</comment>
<dbReference type="OrthoDB" id="10038994at2759"/>
<keyword evidence="8 11" id="KW-1133">Transmembrane helix</keyword>
<evidence type="ECO:0000313" key="16">
    <source>
        <dbReference type="Proteomes" id="UP000663832"/>
    </source>
</evidence>
<dbReference type="PANTHER" id="PTHR19300">
    <property type="entry name" value="BETA-1,4-GALACTOSYLTRANSFERASE"/>
    <property type="match status" value="1"/>
</dbReference>
<dbReference type="GO" id="GO:0005975">
    <property type="term" value="P:carbohydrate metabolic process"/>
    <property type="evidence" value="ECO:0007669"/>
    <property type="project" value="InterPro"/>
</dbReference>
<keyword evidence="9 11" id="KW-0472">Membrane</keyword>
<evidence type="ECO:0000256" key="10">
    <source>
        <dbReference type="ARBA" id="ARBA00023180"/>
    </source>
</evidence>
<dbReference type="GO" id="GO:0008378">
    <property type="term" value="F:galactosyltransferase activity"/>
    <property type="evidence" value="ECO:0007669"/>
    <property type="project" value="TreeGrafter"/>
</dbReference>
<dbReference type="EMBL" id="CAJNOI010000001">
    <property type="protein sequence ID" value="CAF0719425.1"/>
    <property type="molecule type" value="Genomic_DNA"/>
</dbReference>
<evidence type="ECO:0000256" key="1">
    <source>
        <dbReference type="ARBA" id="ARBA00004606"/>
    </source>
</evidence>
<evidence type="ECO:0000256" key="3">
    <source>
        <dbReference type="ARBA" id="ARBA00005735"/>
    </source>
</evidence>
<feature type="domain" description="Galactosyltransferase N-terminal" evidence="13">
    <location>
        <begin position="112"/>
        <end position="246"/>
    </location>
</feature>
<comment type="similarity">
    <text evidence="3 11">Belongs to the glycosyltransferase 7 family.</text>
</comment>
<dbReference type="InterPro" id="IPR003859">
    <property type="entry name" value="Galactosyl_T"/>
</dbReference>
<organism evidence="14 17">
    <name type="scientific">Adineta steineri</name>
    <dbReference type="NCBI Taxonomy" id="433720"/>
    <lineage>
        <taxon>Eukaryota</taxon>
        <taxon>Metazoa</taxon>
        <taxon>Spiralia</taxon>
        <taxon>Gnathifera</taxon>
        <taxon>Rotifera</taxon>
        <taxon>Eurotatoria</taxon>
        <taxon>Bdelloidea</taxon>
        <taxon>Adinetida</taxon>
        <taxon>Adinetidae</taxon>
        <taxon>Adineta</taxon>
    </lineage>
</organism>
<name>A0A813MF52_9BILA</name>
<dbReference type="InterPro" id="IPR027791">
    <property type="entry name" value="Galactosyl_T_C"/>
</dbReference>
<dbReference type="GO" id="GO:0006688">
    <property type="term" value="P:glycosphingolipid biosynthetic process"/>
    <property type="evidence" value="ECO:0007669"/>
    <property type="project" value="TreeGrafter"/>
</dbReference>
<evidence type="ECO:0000256" key="8">
    <source>
        <dbReference type="ARBA" id="ARBA00022989"/>
    </source>
</evidence>
<dbReference type="Pfam" id="PF13733">
    <property type="entry name" value="Glyco_transf_7N"/>
    <property type="match status" value="1"/>
</dbReference>
<feature type="transmembrane region" description="Helical" evidence="11">
    <location>
        <begin position="12"/>
        <end position="31"/>
    </location>
</feature>
<evidence type="ECO:0000256" key="6">
    <source>
        <dbReference type="ARBA" id="ARBA00022692"/>
    </source>
</evidence>
<evidence type="ECO:0000313" key="15">
    <source>
        <dbReference type="EMBL" id="CAF0891069.1"/>
    </source>
</evidence>
<keyword evidence="5 11" id="KW-0808">Transferase</keyword>
<dbReference type="Proteomes" id="UP000663832">
    <property type="component" value="Unassembled WGS sequence"/>
</dbReference>
<dbReference type="PANTHER" id="PTHR19300:SF57">
    <property type="entry name" value="BETA-1,4-N-ACETYLGALACTOSAMINYLTRANSFERASE"/>
    <property type="match status" value="1"/>
</dbReference>
<dbReference type="GO" id="GO:0005794">
    <property type="term" value="C:Golgi apparatus"/>
    <property type="evidence" value="ECO:0007669"/>
    <property type="project" value="TreeGrafter"/>
</dbReference>
<dbReference type="InterPro" id="IPR027995">
    <property type="entry name" value="Galactosyl_T_N"/>
</dbReference>
<dbReference type="Pfam" id="PF02709">
    <property type="entry name" value="Glyco_transf_7C"/>
    <property type="match status" value="1"/>
</dbReference>
<evidence type="ECO:0000313" key="14">
    <source>
        <dbReference type="EMBL" id="CAF0719425.1"/>
    </source>
</evidence>
<dbReference type="InterPro" id="IPR029044">
    <property type="entry name" value="Nucleotide-diphossugar_trans"/>
</dbReference>